<feature type="compositionally biased region" description="Low complexity" evidence="2">
    <location>
        <begin position="304"/>
        <end position="316"/>
    </location>
</feature>
<evidence type="ECO:0000313" key="4">
    <source>
        <dbReference type="Proteomes" id="UP000507470"/>
    </source>
</evidence>
<dbReference type="OrthoDB" id="6079384at2759"/>
<dbReference type="AlphaFoldDB" id="A0A6J8EPR8"/>
<evidence type="ECO:0000256" key="2">
    <source>
        <dbReference type="SAM" id="MobiDB-lite"/>
    </source>
</evidence>
<reference evidence="3 4" key="1">
    <citation type="submission" date="2020-06" db="EMBL/GenBank/DDBJ databases">
        <authorList>
            <person name="Li R."/>
            <person name="Bekaert M."/>
        </authorList>
    </citation>
    <scope>NUCLEOTIDE SEQUENCE [LARGE SCALE GENOMIC DNA]</scope>
    <source>
        <strain evidence="4">wild</strain>
    </source>
</reference>
<dbReference type="EMBL" id="CACVKT020009576">
    <property type="protein sequence ID" value="CAC5422377.1"/>
    <property type="molecule type" value="Genomic_DNA"/>
</dbReference>
<name>A0A6J8EPR8_MYTCO</name>
<feature type="region of interest" description="Disordered" evidence="2">
    <location>
        <begin position="281"/>
        <end position="363"/>
    </location>
</feature>
<sequence>MATALNMNPATPIGNATGRANDVIHGKNSHYFNTGGSSPNIRQSGYETQTLHDVIKDIYIKLQSLDLLQTINNLLENLELRFNNLDSEIKSMKVQINQHDNRLETTENDNIFLLKECENLNQQNTQLYNETNEMYEKLLDMQNRSMRDNLIFSGIAEVARSETPEETEQEVKRFIEQKLEIKENVQFHVAHRLRPRKDGKPKNIVAKFEKRKDRNLVLKAARSKLKESEFKVHEQFPHEIIARRNELWPAFRHHQQQGDTVKFYDDKLIVNGRRIYPSTYRQPIDQTYAPHPVQNTRYPPVQMPPQQNSRQQFQQPGSSFVPNIPSYQPHTRAPEQFQQRTGQTRFPVSQEQQNVRPPTQSQHRTVLQEALLGALTIVLKHRTV</sequence>
<evidence type="ECO:0000256" key="1">
    <source>
        <dbReference type="SAM" id="Coils"/>
    </source>
</evidence>
<feature type="compositionally biased region" description="Polar residues" evidence="2">
    <location>
        <begin position="317"/>
        <end position="329"/>
    </location>
</feature>
<gene>
    <name evidence="3" type="ORF">MCOR_54429</name>
</gene>
<keyword evidence="4" id="KW-1185">Reference proteome</keyword>
<dbReference type="Proteomes" id="UP000507470">
    <property type="component" value="Unassembled WGS sequence"/>
</dbReference>
<feature type="coiled-coil region" evidence="1">
    <location>
        <begin position="68"/>
        <end position="137"/>
    </location>
</feature>
<dbReference type="Gene3D" id="3.30.70.1820">
    <property type="entry name" value="L1 transposable element, RRM domain"/>
    <property type="match status" value="1"/>
</dbReference>
<feature type="compositionally biased region" description="Polar residues" evidence="2">
    <location>
        <begin position="336"/>
        <end position="363"/>
    </location>
</feature>
<proteinExistence type="predicted"/>
<dbReference type="PANTHER" id="PTHR11505">
    <property type="entry name" value="L1 TRANSPOSABLE ELEMENT-RELATED"/>
    <property type="match status" value="1"/>
</dbReference>
<organism evidence="3 4">
    <name type="scientific">Mytilus coruscus</name>
    <name type="common">Sea mussel</name>
    <dbReference type="NCBI Taxonomy" id="42192"/>
    <lineage>
        <taxon>Eukaryota</taxon>
        <taxon>Metazoa</taxon>
        <taxon>Spiralia</taxon>
        <taxon>Lophotrochozoa</taxon>
        <taxon>Mollusca</taxon>
        <taxon>Bivalvia</taxon>
        <taxon>Autobranchia</taxon>
        <taxon>Pteriomorphia</taxon>
        <taxon>Mytilida</taxon>
        <taxon>Mytiloidea</taxon>
        <taxon>Mytilidae</taxon>
        <taxon>Mytilinae</taxon>
        <taxon>Mytilus</taxon>
    </lineage>
</organism>
<accession>A0A6J8EPR8</accession>
<evidence type="ECO:0000313" key="3">
    <source>
        <dbReference type="EMBL" id="CAC5422377.1"/>
    </source>
</evidence>
<keyword evidence="1" id="KW-0175">Coiled coil</keyword>
<dbReference type="InterPro" id="IPR004244">
    <property type="entry name" value="Transposase_22"/>
</dbReference>
<protein>
    <submittedName>
        <fullName evidence="3">Uncharacterized protein</fullName>
    </submittedName>
</protein>